<reference evidence="1 2" key="1">
    <citation type="submission" date="2019-03" db="EMBL/GenBank/DDBJ databases">
        <title>This is whole genome sequence of Paenibacillus sp MS74 strain.</title>
        <authorList>
            <person name="Trinh H.N."/>
        </authorList>
    </citation>
    <scope>NUCLEOTIDE SEQUENCE [LARGE SCALE GENOMIC DNA]</scope>
    <source>
        <strain evidence="1 2">MS74</strain>
    </source>
</reference>
<dbReference type="AlphaFoldDB" id="A0A4R5KHI4"/>
<sequence length="118" mass="13840">MNGQVANLKNIESIELGYSCMIDKFRDEDYTELFKYITKNDNGKMTYEQFTILREALQNKRQIQGYGLLHRISDDQSEAVEEEVAAIYAEIRRELDSDKLKNVRTVLLASRRYHGKKD</sequence>
<dbReference type="EMBL" id="SMRT01000015">
    <property type="protein sequence ID" value="TDF93827.1"/>
    <property type="molecule type" value="Genomic_DNA"/>
</dbReference>
<dbReference type="OrthoDB" id="5540934at2"/>
<name>A0A4R5KHI4_9BACL</name>
<comment type="caution">
    <text evidence="1">The sequence shown here is derived from an EMBL/GenBank/DDBJ whole genome shotgun (WGS) entry which is preliminary data.</text>
</comment>
<evidence type="ECO:0000313" key="1">
    <source>
        <dbReference type="EMBL" id="TDF93827.1"/>
    </source>
</evidence>
<evidence type="ECO:0000313" key="2">
    <source>
        <dbReference type="Proteomes" id="UP000295636"/>
    </source>
</evidence>
<gene>
    <name evidence="1" type="ORF">E1757_25940</name>
</gene>
<organism evidence="1 2">
    <name type="scientific">Paenibacillus piri</name>
    <dbReference type="NCBI Taxonomy" id="2547395"/>
    <lineage>
        <taxon>Bacteria</taxon>
        <taxon>Bacillati</taxon>
        <taxon>Bacillota</taxon>
        <taxon>Bacilli</taxon>
        <taxon>Bacillales</taxon>
        <taxon>Paenibacillaceae</taxon>
        <taxon>Paenibacillus</taxon>
    </lineage>
</organism>
<protein>
    <submittedName>
        <fullName evidence="1">Uncharacterized protein</fullName>
    </submittedName>
</protein>
<keyword evidence="2" id="KW-1185">Reference proteome</keyword>
<dbReference type="Proteomes" id="UP000295636">
    <property type="component" value="Unassembled WGS sequence"/>
</dbReference>
<dbReference type="RefSeq" id="WP_133233649.1">
    <property type="nucleotide sequence ID" value="NZ_SMRT01000015.1"/>
</dbReference>
<accession>A0A4R5KHI4</accession>
<proteinExistence type="predicted"/>